<dbReference type="EMBL" id="MN740698">
    <property type="protein sequence ID" value="QHU08656.1"/>
    <property type="molecule type" value="Genomic_DNA"/>
</dbReference>
<dbReference type="SUPFAM" id="SSF53335">
    <property type="entry name" value="S-adenosyl-L-methionine-dependent methyltransferases"/>
    <property type="match status" value="1"/>
</dbReference>
<evidence type="ECO:0000313" key="1">
    <source>
        <dbReference type="EMBL" id="QHU08656.1"/>
    </source>
</evidence>
<organism evidence="1">
    <name type="scientific">viral metagenome</name>
    <dbReference type="NCBI Taxonomy" id="1070528"/>
    <lineage>
        <taxon>unclassified sequences</taxon>
        <taxon>metagenomes</taxon>
        <taxon>organismal metagenomes</taxon>
    </lineage>
</organism>
<sequence length="1102" mass="125704">MSFRDYDFGPEDSVEDLIRSARDKHGVTLGVEISLNRPRPFSLFEDAEIDRIEDLSEIQIDRIEESFGICHDQVSSEKEWSIALVKPREVLIERSYTCNAPSDGIYVYEGRIYCFNFLVDSLCDNVINILSARDGLLFRHSEYTSAIFTVAKLMQKNPKWILEASSYPRPVDLTRQDLSVEGGILGWQLTQKFDGVRCRLFINETGMWELGRHVRLISREFYNTKGNEALFDSEVVNGVFHLFDIYALKGRSCVKLPYPKRYEYRQGYVSGYGERLSKLGVYITSKKSVTLPSKVDSEETVYEVMSRVLSTFPPDFLTTWSGDSDLSESESEDSEEVEESTVPIDRLMDIEIDGLILTPSTGGAYSRTLKWKPKRYMTVDLVYRDYDGAPLWHQGSGGLLEPSEDVTLQSSVRYAPEGKTMAQRGQVSEWLITEYGLRYLRDRPDRTMPNGAKVVKSVLREAKVGPTERDIRGLTDYTSRLNVRAMSRSIIESVSKSLNAPPRILDIGIGRGADLSLYKKLNAERIVGLEPDPTNYSECIERIKTYELDNIEVLNLAVEQTDLILEALTVHDFNMVVMDLSLSFFYSSPEKLDLLVSLINKLTEDSPFVKLAIVTIDGTKLKKAAGNEDSVSFTMGNRKDGDTITYTLDGNRVVIEQDSDNIMGQTQSEWIVDTRTLTNKLRKTGWNAGTSPKYPRYLQTKGAQALTDLYTSLSLTRRGKAKAPSVPVMDAPSFDHRVSVHRVQDVRRVYIGAKGTQPAGYVLFTGDLDRLTYGIEPHYWSELVDLILVREVYVYCKLRKKPRGSTIYVCPLFCRKCIMRELERVRDPLSVETIIVRSDETFKVKEHQETVLIEDAYFKNVSALLCLGSLYAPRLDAVRLTRLHTLKVVDLANDVVSLLERCKVEELEYVSMRTSVRLPKHVAEVSSLVVPTSHIGHNSSFFDLETVKELRIMKRGIESYGYTFRNDHIVSVEDSLETIAGRAVNLYKETTNLNKTNIISSVPSHLDRLRKIRLPSVQEVQVYLPKLIPYLPKMTPNLQSLVLKDMYPRDLDDYIKYLKMVERVAVDDRSRDVIRYLRDKEVRVSTVPFEYDSITYSVSDYL</sequence>
<accession>A0A6C0JV20</accession>
<name>A0A6C0JV20_9ZZZZ</name>
<dbReference type="Gene3D" id="3.30.470.30">
    <property type="entry name" value="DNA ligase/mRNA capping enzyme"/>
    <property type="match status" value="1"/>
</dbReference>
<protein>
    <submittedName>
        <fullName evidence="1">Uncharacterized protein</fullName>
    </submittedName>
</protein>
<dbReference type="Gene3D" id="3.40.50.150">
    <property type="entry name" value="Vaccinia Virus protein VP39"/>
    <property type="match status" value="1"/>
</dbReference>
<dbReference type="InterPro" id="IPR029063">
    <property type="entry name" value="SAM-dependent_MTases_sf"/>
</dbReference>
<dbReference type="AlphaFoldDB" id="A0A6C0JV20"/>
<dbReference type="SUPFAM" id="SSF56091">
    <property type="entry name" value="DNA ligase/mRNA capping enzyme, catalytic domain"/>
    <property type="match status" value="1"/>
</dbReference>
<reference evidence="1" key="1">
    <citation type="journal article" date="2020" name="Nature">
        <title>Giant virus diversity and host interactions through global metagenomics.</title>
        <authorList>
            <person name="Schulz F."/>
            <person name="Roux S."/>
            <person name="Paez-Espino D."/>
            <person name="Jungbluth S."/>
            <person name="Walsh D.A."/>
            <person name="Denef V.J."/>
            <person name="McMahon K.D."/>
            <person name="Konstantinidis K.T."/>
            <person name="Eloe-Fadrosh E.A."/>
            <person name="Kyrpides N.C."/>
            <person name="Woyke T."/>
        </authorList>
    </citation>
    <scope>NUCLEOTIDE SEQUENCE</scope>
    <source>
        <strain evidence="1">GVMAG-S-1063924-116</strain>
    </source>
</reference>
<dbReference type="CDD" id="cd02440">
    <property type="entry name" value="AdoMet_MTases"/>
    <property type="match status" value="1"/>
</dbReference>
<proteinExistence type="predicted"/>